<dbReference type="InterPro" id="IPR050570">
    <property type="entry name" value="Cell_wall_metabolism_enzyme"/>
</dbReference>
<organism evidence="3 4">
    <name type="scientific">Nocardioides panacisoli</name>
    <dbReference type="NCBI Taxonomy" id="627624"/>
    <lineage>
        <taxon>Bacteria</taxon>
        <taxon>Bacillati</taxon>
        <taxon>Actinomycetota</taxon>
        <taxon>Actinomycetes</taxon>
        <taxon>Propionibacteriales</taxon>
        <taxon>Nocardioidaceae</taxon>
        <taxon>Nocardioides</taxon>
    </lineage>
</organism>
<reference evidence="4" key="1">
    <citation type="journal article" date="2019" name="Int. J. Syst. Evol. Microbiol.">
        <title>The Global Catalogue of Microorganisms (GCM) 10K type strain sequencing project: providing services to taxonomists for standard genome sequencing and annotation.</title>
        <authorList>
            <consortium name="The Broad Institute Genomics Platform"/>
            <consortium name="The Broad Institute Genome Sequencing Center for Infectious Disease"/>
            <person name="Wu L."/>
            <person name="Ma J."/>
        </authorList>
    </citation>
    <scope>NUCLEOTIDE SEQUENCE [LARGE SCALE GENOMIC DNA]</scope>
    <source>
        <strain evidence="4">JCM 16953</strain>
    </source>
</reference>
<keyword evidence="4" id="KW-1185">Reference proteome</keyword>
<dbReference type="InterPro" id="IPR016047">
    <property type="entry name" value="M23ase_b-sheet_dom"/>
</dbReference>
<dbReference type="EMBL" id="BAABAH010000009">
    <property type="protein sequence ID" value="GAA3823430.1"/>
    <property type="molecule type" value="Genomic_DNA"/>
</dbReference>
<name>A0ABP7IPT1_9ACTN</name>
<dbReference type="CDD" id="cd12797">
    <property type="entry name" value="M23_peptidase"/>
    <property type="match status" value="1"/>
</dbReference>
<feature type="domain" description="M23ase beta-sheet core" evidence="2">
    <location>
        <begin position="79"/>
        <end position="174"/>
    </location>
</feature>
<dbReference type="SUPFAM" id="SSF51261">
    <property type="entry name" value="Duplicated hybrid motif"/>
    <property type="match status" value="1"/>
</dbReference>
<dbReference type="Pfam" id="PF01551">
    <property type="entry name" value="Peptidase_M23"/>
    <property type="match status" value="1"/>
</dbReference>
<gene>
    <name evidence="3" type="ORF">GCM10022242_26150</name>
</gene>
<dbReference type="RefSeq" id="WP_344776101.1">
    <property type="nucleotide sequence ID" value="NZ_BAABAH010000009.1"/>
</dbReference>
<dbReference type="PANTHER" id="PTHR21666:SF270">
    <property type="entry name" value="MUREIN HYDROLASE ACTIVATOR ENVC"/>
    <property type="match status" value="1"/>
</dbReference>
<dbReference type="Gene3D" id="2.70.70.10">
    <property type="entry name" value="Glucose Permease (Domain IIA)"/>
    <property type="match status" value="1"/>
</dbReference>
<evidence type="ECO:0000259" key="2">
    <source>
        <dbReference type="Pfam" id="PF01551"/>
    </source>
</evidence>
<evidence type="ECO:0000313" key="4">
    <source>
        <dbReference type="Proteomes" id="UP001501821"/>
    </source>
</evidence>
<evidence type="ECO:0000313" key="3">
    <source>
        <dbReference type="EMBL" id="GAA3823430.1"/>
    </source>
</evidence>
<evidence type="ECO:0000256" key="1">
    <source>
        <dbReference type="SAM" id="SignalP"/>
    </source>
</evidence>
<keyword evidence="1" id="KW-0732">Signal</keyword>
<feature type="signal peptide" evidence="1">
    <location>
        <begin position="1"/>
        <end position="28"/>
    </location>
</feature>
<accession>A0ABP7IPT1</accession>
<dbReference type="InterPro" id="IPR011055">
    <property type="entry name" value="Dup_hybrid_motif"/>
</dbReference>
<dbReference type="PANTHER" id="PTHR21666">
    <property type="entry name" value="PEPTIDASE-RELATED"/>
    <property type="match status" value="1"/>
</dbReference>
<sequence>MPNKLTVLAVPSLVGLALAGATLTPAFAAPLADAPAPAAAERIRFQHGEVLHPVPDVLPVDHYELTGRFGDTSGLWSTVHTGLDFAAPYGTDIHSVTSGTVISSAYDGSYGLKTVVRAPDGTVLWYCHQSDVDVSPGQHVEPGDVIGAIGDSGNTTGPHLHLEVHPHGGDAVDPEVALRQWGLQP</sequence>
<proteinExistence type="predicted"/>
<feature type="chain" id="PRO_5047436520" description="M23ase beta-sheet core domain-containing protein" evidence="1">
    <location>
        <begin position="29"/>
        <end position="185"/>
    </location>
</feature>
<comment type="caution">
    <text evidence="3">The sequence shown here is derived from an EMBL/GenBank/DDBJ whole genome shotgun (WGS) entry which is preliminary data.</text>
</comment>
<protein>
    <recommendedName>
        <fullName evidence="2">M23ase beta-sheet core domain-containing protein</fullName>
    </recommendedName>
</protein>
<dbReference type="Proteomes" id="UP001501821">
    <property type="component" value="Unassembled WGS sequence"/>
</dbReference>